<feature type="compositionally biased region" description="Basic and acidic residues" evidence="4">
    <location>
        <begin position="270"/>
        <end position="283"/>
    </location>
</feature>
<evidence type="ECO:0000256" key="1">
    <source>
        <dbReference type="ARBA" id="ARBA00004123"/>
    </source>
</evidence>
<dbReference type="InterPro" id="IPR007042">
    <property type="entry name" value="SERRATE/Ars2_C"/>
</dbReference>
<dbReference type="GO" id="GO:0016604">
    <property type="term" value="C:nuclear body"/>
    <property type="evidence" value="ECO:0000318"/>
    <property type="project" value="GO_Central"/>
</dbReference>
<dbReference type="Pfam" id="PF12066">
    <property type="entry name" value="SERRATE_Ars2_N"/>
    <property type="match status" value="1"/>
</dbReference>
<accession>B3S4B2</accession>
<dbReference type="OMA" id="FEDKIMQ"/>
<dbReference type="GO" id="GO:0003676">
    <property type="term" value="F:nucleic acid binding"/>
    <property type="evidence" value="ECO:0007669"/>
    <property type="project" value="InterPro"/>
</dbReference>
<feature type="region of interest" description="Disordered" evidence="4">
    <location>
        <begin position="266"/>
        <end position="356"/>
    </location>
</feature>
<organism evidence="7 8">
    <name type="scientific">Trichoplax adhaerens</name>
    <name type="common">Trichoplax reptans</name>
    <dbReference type="NCBI Taxonomy" id="10228"/>
    <lineage>
        <taxon>Eukaryota</taxon>
        <taxon>Metazoa</taxon>
        <taxon>Placozoa</taxon>
        <taxon>Uniplacotomia</taxon>
        <taxon>Trichoplacea</taxon>
        <taxon>Trichoplacidae</taxon>
        <taxon>Trichoplax</taxon>
    </lineage>
</organism>
<feature type="domain" description="SERRATE/Ars2 N-terminal" evidence="6">
    <location>
        <begin position="153"/>
        <end position="262"/>
    </location>
</feature>
<dbReference type="InterPro" id="IPR021933">
    <property type="entry name" value="SERRATE/Ars2_N"/>
</dbReference>
<sequence length="735" mass="85973">MADSDDDYDSRERERDKFRRERNDLNDRQRSRDGRGSGSSSSYDKRRNDSSSWDSRRNRKRSFDYRDYDRGHGRSNRGSSPPSKRNRDWEQGVDHFYRDESERRLPPLHHQHQPAYEYMPNYVNDFHQFNSRPDTYGGNVSSTGSAASMMTFKQFLNSLSDEIDEEDAIKKYNEYKLDYKRTHCKKFFMIHKGEDWFRQKYHPVDSSAKTEYLKDNVVKRLLTFMEMYDNDRLSDVPLHHDNTMNVTRILDEFVIRLEGGTDDDAELLDNEVRETDVPDKPKLQTEATEIEETGNGNYESDSENKEDAAKDETESRDSKRGEDDEGYIEEGDDENDSKRSENLDMSKNSNSNEIGDVKRRKFHKNLSIFLRNLAPVISKTDIESVVSQYEGFIRVAVGEVMPDKRHAWATFESTVDIRETCNKINGSKIRKFELYATLNRELNRRIRSIAGYAAHKPCVENDIMLASKLAKFLDNKYSLWISEKKHPELLALNYETNPILEKIDKLSLPESEELQEDEDSNTEYDVDVNKDLLQVLDRLLLYLRLVHSVDYYGGSEYIYEDDMPHRCGILTVRGKSAPKIQYKEIKYWKDSMAKKTSPRFQEPPARLTDKECEHFVTNKFLNHIATEVEAFIKENTKELSSEKWLCPLSGKKFRGPEFVKKHIFNKHSDKVDEVRAEVEFFHNFLRDPNRPEEVEPSLNRRSGTGNARGPPPPPLGWPRPMNWGPPVQPPLMMND</sequence>
<dbReference type="Proteomes" id="UP000009022">
    <property type="component" value="Unassembled WGS sequence"/>
</dbReference>
<dbReference type="OrthoDB" id="342064at2759"/>
<feature type="compositionally biased region" description="Basic and acidic residues" evidence="4">
    <location>
        <begin position="10"/>
        <end position="35"/>
    </location>
</feature>
<reference evidence="7 8" key="1">
    <citation type="journal article" date="2008" name="Nature">
        <title>The Trichoplax genome and the nature of placozoans.</title>
        <authorList>
            <person name="Srivastava M."/>
            <person name="Begovic E."/>
            <person name="Chapman J."/>
            <person name="Putnam N.H."/>
            <person name="Hellsten U."/>
            <person name="Kawashima T."/>
            <person name="Kuo A."/>
            <person name="Mitros T."/>
            <person name="Salamov A."/>
            <person name="Carpenter M.L."/>
            <person name="Signorovitch A.Y."/>
            <person name="Moreno M.A."/>
            <person name="Kamm K."/>
            <person name="Grimwood J."/>
            <person name="Schmutz J."/>
            <person name="Shapiro H."/>
            <person name="Grigoriev I.V."/>
            <person name="Buss L.W."/>
            <person name="Schierwater B."/>
            <person name="Dellaporta S.L."/>
            <person name="Rokhsar D.S."/>
        </authorList>
    </citation>
    <scope>NUCLEOTIDE SEQUENCE [LARGE SCALE GENOMIC DNA]</scope>
    <source>
        <strain evidence="7 8">Grell-BS-1999</strain>
    </source>
</reference>
<feature type="non-terminal residue" evidence="7">
    <location>
        <position position="735"/>
    </location>
</feature>
<keyword evidence="8" id="KW-1185">Reference proteome</keyword>
<dbReference type="InterPro" id="IPR012677">
    <property type="entry name" value="Nucleotide-bd_a/b_plait_sf"/>
</dbReference>
<evidence type="ECO:0000256" key="3">
    <source>
        <dbReference type="ARBA" id="ARBA00023242"/>
    </source>
</evidence>
<dbReference type="InParanoid" id="B3S4B2"/>
<dbReference type="InterPro" id="IPR035979">
    <property type="entry name" value="RBD_domain_sf"/>
</dbReference>
<evidence type="ECO:0000313" key="8">
    <source>
        <dbReference type="Proteomes" id="UP000009022"/>
    </source>
</evidence>
<name>B3S4B2_TRIAD</name>
<keyword evidence="3" id="KW-0539">Nucleus</keyword>
<dbReference type="KEGG" id="tad:TRIADDRAFT_64154"/>
<dbReference type="Pfam" id="PF04959">
    <property type="entry name" value="ARS2"/>
    <property type="match status" value="1"/>
</dbReference>
<dbReference type="PANTHER" id="PTHR13165">
    <property type="entry name" value="ARSENITE-RESISTANCE PROTEIN 2"/>
    <property type="match status" value="1"/>
</dbReference>
<dbReference type="SUPFAM" id="SSF54928">
    <property type="entry name" value="RNA-binding domain, RBD"/>
    <property type="match status" value="1"/>
</dbReference>
<dbReference type="STRING" id="10228.B3S4B2"/>
<dbReference type="Gene3D" id="3.30.70.330">
    <property type="match status" value="1"/>
</dbReference>
<dbReference type="PhylomeDB" id="B3S4B2"/>
<evidence type="ECO:0008006" key="9">
    <source>
        <dbReference type="Google" id="ProtNLM"/>
    </source>
</evidence>
<feature type="compositionally biased region" description="Basic and acidic residues" evidence="4">
    <location>
        <begin position="302"/>
        <end position="322"/>
    </location>
</feature>
<feature type="domain" description="SERRATE/Ars2 C-terminal" evidence="5">
    <location>
        <begin position="577"/>
        <end position="733"/>
    </location>
</feature>
<evidence type="ECO:0000256" key="4">
    <source>
        <dbReference type="SAM" id="MobiDB-lite"/>
    </source>
</evidence>
<dbReference type="EMBL" id="DS985249">
    <property type="protein sequence ID" value="EDV22430.1"/>
    <property type="molecule type" value="Genomic_DNA"/>
</dbReference>
<dbReference type="InterPro" id="IPR039727">
    <property type="entry name" value="SE/Ars2"/>
</dbReference>
<dbReference type="GeneID" id="6756187"/>
<comment type="subcellular location">
    <subcellularLocation>
        <location evidence="1">Nucleus</location>
    </subcellularLocation>
</comment>
<dbReference type="GO" id="GO:0031053">
    <property type="term" value="P:primary miRNA processing"/>
    <property type="evidence" value="ECO:0000318"/>
    <property type="project" value="GO_Central"/>
</dbReference>
<evidence type="ECO:0000256" key="2">
    <source>
        <dbReference type="ARBA" id="ARBA00005407"/>
    </source>
</evidence>
<evidence type="ECO:0000259" key="5">
    <source>
        <dbReference type="Pfam" id="PF04959"/>
    </source>
</evidence>
<dbReference type="eggNOG" id="KOG2295">
    <property type="taxonomic scope" value="Eukaryota"/>
</dbReference>
<dbReference type="RefSeq" id="XP_002114974.1">
    <property type="nucleotide sequence ID" value="XM_002114938.1"/>
</dbReference>
<comment type="similarity">
    <text evidence="2">Belongs to the ARS2 family.</text>
</comment>
<feature type="compositionally biased region" description="Acidic residues" evidence="4">
    <location>
        <begin position="323"/>
        <end position="335"/>
    </location>
</feature>
<proteinExistence type="inferred from homology"/>
<feature type="region of interest" description="Disordered" evidence="4">
    <location>
        <begin position="689"/>
        <end position="735"/>
    </location>
</feature>
<gene>
    <name evidence="7" type="ORF">TRIADDRAFT_64154</name>
</gene>
<dbReference type="HOGENOM" id="CLU_008560_0_0_1"/>
<dbReference type="CDD" id="cd00590">
    <property type="entry name" value="RRM_SF"/>
    <property type="match status" value="1"/>
</dbReference>
<dbReference type="CTD" id="6756187"/>
<dbReference type="PANTHER" id="PTHR13165:SF0">
    <property type="entry name" value="SERRATE RNA EFFECTOR MOLECULE HOMOLOG"/>
    <property type="match status" value="1"/>
</dbReference>
<evidence type="ECO:0000313" key="7">
    <source>
        <dbReference type="EMBL" id="EDV22430.1"/>
    </source>
</evidence>
<feature type="region of interest" description="Disordered" evidence="4">
    <location>
        <begin position="1"/>
        <end position="91"/>
    </location>
</feature>
<dbReference type="AlphaFoldDB" id="B3S4B2"/>
<protein>
    <recommendedName>
        <fullName evidence="9">Arsenite-resistance protein 2 homolog</fullName>
    </recommendedName>
</protein>
<feature type="compositionally biased region" description="Basic and acidic residues" evidence="4">
    <location>
        <begin position="61"/>
        <end position="72"/>
    </location>
</feature>
<evidence type="ECO:0000259" key="6">
    <source>
        <dbReference type="Pfam" id="PF12066"/>
    </source>
</evidence>